<feature type="region of interest" description="Disordered" evidence="1">
    <location>
        <begin position="1"/>
        <end position="22"/>
    </location>
</feature>
<accession>A0A1E7FDT4</accession>
<feature type="region of interest" description="Disordered" evidence="1">
    <location>
        <begin position="206"/>
        <end position="267"/>
    </location>
</feature>
<keyword evidence="3" id="KW-1185">Reference proteome</keyword>
<protein>
    <submittedName>
        <fullName evidence="2">Uncharacterized protein</fullName>
    </submittedName>
</protein>
<dbReference type="Proteomes" id="UP000095751">
    <property type="component" value="Unassembled WGS sequence"/>
</dbReference>
<feature type="compositionally biased region" description="Low complexity" evidence="1">
    <location>
        <begin position="81"/>
        <end position="94"/>
    </location>
</feature>
<evidence type="ECO:0000256" key="1">
    <source>
        <dbReference type="SAM" id="MobiDB-lite"/>
    </source>
</evidence>
<feature type="compositionally biased region" description="Basic residues" evidence="1">
    <location>
        <begin position="67"/>
        <end position="80"/>
    </location>
</feature>
<dbReference type="EMBL" id="KV784358">
    <property type="protein sequence ID" value="OEU16309.1"/>
    <property type="molecule type" value="Genomic_DNA"/>
</dbReference>
<reference evidence="2 3" key="1">
    <citation type="submission" date="2016-09" db="EMBL/GenBank/DDBJ databases">
        <title>Extensive genetic diversity and differential bi-allelic expression allows diatom success in the polar Southern Ocean.</title>
        <authorList>
            <consortium name="DOE Joint Genome Institute"/>
            <person name="Mock T."/>
            <person name="Otillar R.P."/>
            <person name="Strauss J."/>
            <person name="Dupont C."/>
            <person name="Frickenhaus S."/>
            <person name="Maumus F."/>
            <person name="Mcmullan M."/>
            <person name="Sanges R."/>
            <person name="Schmutz J."/>
            <person name="Toseland A."/>
            <person name="Valas R."/>
            <person name="Veluchamy A."/>
            <person name="Ward B.J."/>
            <person name="Allen A."/>
            <person name="Barry K."/>
            <person name="Falciatore A."/>
            <person name="Ferrante M."/>
            <person name="Fortunato A.E."/>
            <person name="Gloeckner G."/>
            <person name="Gruber A."/>
            <person name="Hipkin R."/>
            <person name="Janech M."/>
            <person name="Kroth P."/>
            <person name="Leese F."/>
            <person name="Lindquist E."/>
            <person name="Lyon B.R."/>
            <person name="Martin J."/>
            <person name="Mayer C."/>
            <person name="Parker M."/>
            <person name="Quesneville H."/>
            <person name="Raymond J."/>
            <person name="Uhlig C."/>
            <person name="Valentin K.U."/>
            <person name="Worden A.Z."/>
            <person name="Armbrust E.V."/>
            <person name="Bowler C."/>
            <person name="Green B."/>
            <person name="Moulton V."/>
            <person name="Van Oosterhout C."/>
            <person name="Grigoriev I."/>
        </authorList>
    </citation>
    <scope>NUCLEOTIDE SEQUENCE [LARGE SCALE GENOMIC DNA]</scope>
    <source>
        <strain evidence="2 3">CCMP1102</strain>
    </source>
</reference>
<evidence type="ECO:0000313" key="2">
    <source>
        <dbReference type="EMBL" id="OEU16309.1"/>
    </source>
</evidence>
<feature type="compositionally biased region" description="Polar residues" evidence="1">
    <location>
        <begin position="222"/>
        <end position="243"/>
    </location>
</feature>
<feature type="region of interest" description="Disordered" evidence="1">
    <location>
        <begin position="50"/>
        <end position="94"/>
    </location>
</feature>
<evidence type="ECO:0000313" key="3">
    <source>
        <dbReference type="Proteomes" id="UP000095751"/>
    </source>
</evidence>
<sequence>MAPTDSEKAEEMRKRDAEKLNARKKKFDAARFAHIEKTNEIHGQPTVVVRSLDDNNNSNKETVQEKNKRKGWGIFSKKKNNNNNAEDTTTTSTVTKVIKSPPPIAARSVKPTNIPQAVSAGWASVDKKNERTLPVVHSSEPNYPRPPELSSSTTTSSTTTNDKKSNRPKTPAKPMFKTVGYGTATTTNSSSNNTNTVSSTIANFGGNIKTKMGNPRQMKQPKVSSSTSESMDNNGNITRTITRQIKDPSTGKTTTETEIIEIPASKK</sequence>
<feature type="compositionally biased region" description="Low complexity" evidence="1">
    <location>
        <begin position="150"/>
        <end position="160"/>
    </location>
</feature>
<dbReference type="InParanoid" id="A0A1E7FDT4"/>
<proteinExistence type="predicted"/>
<name>A0A1E7FDT4_9STRA</name>
<dbReference type="KEGG" id="fcy:FRACYDRAFT_238902"/>
<dbReference type="OrthoDB" id="53975at2759"/>
<dbReference type="AlphaFoldDB" id="A0A1E7FDT4"/>
<organism evidence="2 3">
    <name type="scientific">Fragilariopsis cylindrus CCMP1102</name>
    <dbReference type="NCBI Taxonomy" id="635003"/>
    <lineage>
        <taxon>Eukaryota</taxon>
        <taxon>Sar</taxon>
        <taxon>Stramenopiles</taxon>
        <taxon>Ochrophyta</taxon>
        <taxon>Bacillariophyta</taxon>
        <taxon>Bacillariophyceae</taxon>
        <taxon>Bacillariophycidae</taxon>
        <taxon>Bacillariales</taxon>
        <taxon>Bacillariaceae</taxon>
        <taxon>Fragilariopsis</taxon>
    </lineage>
</organism>
<feature type="region of interest" description="Disordered" evidence="1">
    <location>
        <begin position="134"/>
        <end position="177"/>
    </location>
</feature>
<feature type="compositionally biased region" description="Low complexity" evidence="1">
    <location>
        <begin position="253"/>
        <end position="267"/>
    </location>
</feature>
<gene>
    <name evidence="2" type="ORF">FRACYDRAFT_238902</name>
</gene>